<dbReference type="Gene3D" id="3.40.50.620">
    <property type="entry name" value="HUPs"/>
    <property type="match status" value="1"/>
</dbReference>
<accession>A0A183CAJ5</accession>
<keyword evidence="6" id="KW-0548">Nucleotidyltransferase</keyword>
<evidence type="ECO:0000256" key="1">
    <source>
        <dbReference type="ARBA" id="ARBA00004726"/>
    </source>
</evidence>
<reference evidence="14" key="1">
    <citation type="submission" date="2014-05" db="EMBL/GenBank/DDBJ databases">
        <title>The genome and life-stage specific transcriptomes of Globodera pallida elucidate key aspects of plant parasitism by a cyst nematode.</title>
        <authorList>
            <person name="Cotton J.A."/>
            <person name="Lilley C.J."/>
            <person name="Jones L.M."/>
            <person name="Kikuchi T."/>
            <person name="Reid A.J."/>
            <person name="Thorpe P."/>
            <person name="Tsai I.J."/>
            <person name="Beasley H."/>
            <person name="Blok V."/>
            <person name="Cock P.J.A."/>
            <person name="Van den Akker S.E."/>
            <person name="Holroyd N."/>
            <person name="Hunt M."/>
            <person name="Mantelin S."/>
            <person name="Naghra H."/>
            <person name="Pain A."/>
            <person name="Palomares-Rius J.E."/>
            <person name="Zarowiecki M."/>
            <person name="Berriman M."/>
            <person name="Jones J.T."/>
            <person name="Urwin P.E."/>
        </authorList>
    </citation>
    <scope>NUCLEOTIDE SEQUENCE [LARGE SCALE GENOMIC DNA]</scope>
    <source>
        <strain evidence="14">Lindley</strain>
    </source>
</reference>
<dbReference type="WBParaSite" id="GPLIN_000989500">
    <property type="protein sequence ID" value="GPLIN_000989500"/>
    <property type="gene ID" value="GPLIN_000989500"/>
</dbReference>
<evidence type="ECO:0000313" key="15">
    <source>
        <dbReference type="WBParaSite" id="GPLIN_000989500"/>
    </source>
</evidence>
<keyword evidence="9" id="KW-0067">ATP-binding</keyword>
<dbReference type="GO" id="GO:0006747">
    <property type="term" value="P:FAD biosynthetic process"/>
    <property type="evidence" value="ECO:0007669"/>
    <property type="project" value="TreeGrafter"/>
</dbReference>
<evidence type="ECO:0000256" key="6">
    <source>
        <dbReference type="ARBA" id="ARBA00022695"/>
    </source>
</evidence>
<dbReference type="GO" id="GO:0003919">
    <property type="term" value="F:FMN adenylyltransferase activity"/>
    <property type="evidence" value="ECO:0007669"/>
    <property type="project" value="UniProtKB-EC"/>
</dbReference>
<name>A0A183CAJ5_GLOPA</name>
<evidence type="ECO:0000256" key="11">
    <source>
        <dbReference type="ARBA" id="ARBA00031871"/>
    </source>
</evidence>
<evidence type="ECO:0000256" key="3">
    <source>
        <dbReference type="ARBA" id="ARBA00022630"/>
    </source>
</evidence>
<protein>
    <recommendedName>
        <fullName evidence="2">FAD synthase</fullName>
        <ecNumber evidence="2">2.7.7.2</ecNumber>
    </recommendedName>
    <alternativeName>
        <fullName evidence="10">FAD pyrophosphorylase</fullName>
    </alternativeName>
    <alternativeName>
        <fullName evidence="11">FMN adenylyltransferase</fullName>
    </alternativeName>
</protein>
<keyword evidence="4" id="KW-0288">FMN</keyword>
<dbReference type="GO" id="GO:0005524">
    <property type="term" value="F:ATP binding"/>
    <property type="evidence" value="ECO:0007669"/>
    <property type="project" value="UniProtKB-KW"/>
</dbReference>
<evidence type="ECO:0000256" key="9">
    <source>
        <dbReference type="ARBA" id="ARBA00022840"/>
    </source>
</evidence>
<keyword evidence="14" id="KW-1185">Reference proteome</keyword>
<proteinExistence type="predicted"/>
<comment type="catalytic activity">
    <reaction evidence="12">
        <text>FMN + ATP + H(+) = FAD + diphosphate</text>
        <dbReference type="Rhea" id="RHEA:17237"/>
        <dbReference type="ChEBI" id="CHEBI:15378"/>
        <dbReference type="ChEBI" id="CHEBI:30616"/>
        <dbReference type="ChEBI" id="CHEBI:33019"/>
        <dbReference type="ChEBI" id="CHEBI:57692"/>
        <dbReference type="ChEBI" id="CHEBI:58210"/>
        <dbReference type="EC" id="2.7.7.2"/>
    </reaction>
</comment>
<feature type="domain" description="Phosphoadenosine phosphosulphate reductase" evidence="13">
    <location>
        <begin position="142"/>
        <end position="295"/>
    </location>
</feature>
<evidence type="ECO:0000313" key="14">
    <source>
        <dbReference type="Proteomes" id="UP000050741"/>
    </source>
</evidence>
<dbReference type="PANTHER" id="PTHR23293:SF9">
    <property type="entry name" value="FAD SYNTHASE"/>
    <property type="match status" value="1"/>
</dbReference>
<dbReference type="InterPro" id="IPR014729">
    <property type="entry name" value="Rossmann-like_a/b/a_fold"/>
</dbReference>
<organism evidence="14 15">
    <name type="scientific">Globodera pallida</name>
    <name type="common">Potato cyst nematode worm</name>
    <name type="synonym">Heterodera pallida</name>
    <dbReference type="NCBI Taxonomy" id="36090"/>
    <lineage>
        <taxon>Eukaryota</taxon>
        <taxon>Metazoa</taxon>
        <taxon>Ecdysozoa</taxon>
        <taxon>Nematoda</taxon>
        <taxon>Chromadorea</taxon>
        <taxon>Rhabditida</taxon>
        <taxon>Tylenchina</taxon>
        <taxon>Tylenchomorpha</taxon>
        <taxon>Tylenchoidea</taxon>
        <taxon>Heteroderidae</taxon>
        <taxon>Heteroderinae</taxon>
        <taxon>Globodera</taxon>
    </lineage>
</organism>
<keyword evidence="3" id="KW-0285">Flavoprotein</keyword>
<dbReference type="InterPro" id="IPR002500">
    <property type="entry name" value="PAPS_reduct_dom"/>
</dbReference>
<dbReference type="CDD" id="cd23948">
    <property type="entry name" value="FAD_synthase"/>
    <property type="match status" value="1"/>
</dbReference>
<keyword evidence="5" id="KW-0808">Transferase</keyword>
<dbReference type="AlphaFoldDB" id="A0A183CAJ5"/>
<evidence type="ECO:0000256" key="4">
    <source>
        <dbReference type="ARBA" id="ARBA00022643"/>
    </source>
</evidence>
<evidence type="ECO:0000256" key="2">
    <source>
        <dbReference type="ARBA" id="ARBA00012393"/>
    </source>
</evidence>
<dbReference type="Proteomes" id="UP000050741">
    <property type="component" value="Unassembled WGS sequence"/>
</dbReference>
<dbReference type="Pfam" id="PF01507">
    <property type="entry name" value="PAPS_reduct"/>
    <property type="match status" value="1"/>
</dbReference>
<dbReference type="PANTHER" id="PTHR23293">
    <property type="entry name" value="FAD SYNTHETASE-RELATED FMN ADENYLYLTRANSFERASE"/>
    <property type="match status" value="1"/>
</dbReference>
<sequence length="329" mass="37609">MSFFSNKWINESEETLCHHHEYAPPDPAPSTGYVNLGRGRTTMANLACGGLFQGQWPILLNELQWRTLKYWRHRSHAMDEESEKNGDGQRMKKNDINQLEDSFAKFVMLLSSLHSKELSTKIMDAILTIDGILDKYGIEKTAIAFNGGKDSTLLLHLFRICVTKKFGPDTQINAFFIRSNDEFTDLIPFVHKMASIYKLNLKELPGQMQHSLAQYKEQQPHIVAALMGTRSTDPIGKYMRSKIQWSDKGWPQFLRVCPLFDWSYCDVWKAIRGLSIPYCNLYDKGYSSLGECSKTTKNPALIIEGSEHRYKPASSLNDGNLERANRDQA</sequence>
<evidence type="ECO:0000256" key="12">
    <source>
        <dbReference type="ARBA" id="ARBA00049494"/>
    </source>
</evidence>
<reference evidence="15" key="2">
    <citation type="submission" date="2016-06" db="UniProtKB">
        <authorList>
            <consortium name="WormBaseParasite"/>
        </authorList>
    </citation>
    <scope>IDENTIFICATION</scope>
</reference>
<evidence type="ECO:0000259" key="13">
    <source>
        <dbReference type="Pfam" id="PF01507"/>
    </source>
</evidence>
<evidence type="ECO:0000256" key="8">
    <source>
        <dbReference type="ARBA" id="ARBA00022827"/>
    </source>
</evidence>
<comment type="pathway">
    <text evidence="1">Cofactor biosynthesis; FAD biosynthesis; FAD from FMN: step 1/1.</text>
</comment>
<dbReference type="EC" id="2.7.7.2" evidence="2"/>
<keyword evidence="8" id="KW-0274">FAD</keyword>
<evidence type="ECO:0000256" key="5">
    <source>
        <dbReference type="ARBA" id="ARBA00022679"/>
    </source>
</evidence>
<evidence type="ECO:0000256" key="7">
    <source>
        <dbReference type="ARBA" id="ARBA00022741"/>
    </source>
</evidence>
<keyword evidence="7" id="KW-0547">Nucleotide-binding</keyword>
<evidence type="ECO:0000256" key="10">
    <source>
        <dbReference type="ARBA" id="ARBA00031145"/>
    </source>
</evidence>
<dbReference type="SUPFAM" id="SSF52402">
    <property type="entry name" value="Adenine nucleotide alpha hydrolases-like"/>
    <property type="match status" value="1"/>
</dbReference>